<dbReference type="NCBIfam" id="TIGR01947">
    <property type="entry name" value="rnfG"/>
    <property type="match status" value="1"/>
</dbReference>
<dbReference type="GO" id="GO:0009055">
    <property type="term" value="F:electron transfer activity"/>
    <property type="evidence" value="ECO:0007669"/>
    <property type="project" value="InterPro"/>
</dbReference>
<keyword evidence="5 6" id="KW-0249">Electron transport</keyword>
<organism evidence="9 10">
    <name type="scientific">Neptunomonas marina</name>
    <dbReference type="NCBI Taxonomy" id="1815562"/>
    <lineage>
        <taxon>Bacteria</taxon>
        <taxon>Pseudomonadati</taxon>
        <taxon>Pseudomonadota</taxon>
        <taxon>Gammaproteobacteria</taxon>
        <taxon>Oceanospirillales</taxon>
        <taxon>Oceanospirillaceae</taxon>
        <taxon>Neptunomonas</taxon>
    </lineage>
</organism>
<evidence type="ECO:0000256" key="4">
    <source>
        <dbReference type="ARBA" id="ARBA00022643"/>
    </source>
</evidence>
<accession>A0A437Q4P3</accession>
<evidence type="ECO:0000256" key="2">
    <source>
        <dbReference type="ARBA" id="ARBA00022553"/>
    </source>
</evidence>
<keyword evidence="6" id="KW-0997">Cell inner membrane</keyword>
<evidence type="ECO:0000256" key="1">
    <source>
        <dbReference type="ARBA" id="ARBA00022448"/>
    </source>
</evidence>
<feature type="modified residue" description="FMN phosphoryl threonine" evidence="6">
    <location>
        <position position="176"/>
    </location>
</feature>
<keyword evidence="1 6" id="KW-0813">Transport</keyword>
<dbReference type="RefSeq" id="WP_127695687.1">
    <property type="nucleotide sequence ID" value="NZ_SACQ01000009.1"/>
</dbReference>
<evidence type="ECO:0000259" key="8">
    <source>
        <dbReference type="SMART" id="SM00900"/>
    </source>
</evidence>
<keyword evidence="6 7" id="KW-1133">Transmembrane helix</keyword>
<keyword evidence="6 7" id="KW-0472">Membrane</keyword>
<dbReference type="EC" id="7.-.-.-" evidence="6"/>
<dbReference type="Proteomes" id="UP000282818">
    <property type="component" value="Unassembled WGS sequence"/>
</dbReference>
<dbReference type="InterPro" id="IPR010209">
    <property type="entry name" value="Ion_transpt_RnfG/RsxG"/>
</dbReference>
<comment type="caution">
    <text evidence="9">The sequence shown here is derived from an EMBL/GenBank/DDBJ whole genome shotgun (WGS) entry which is preliminary data.</text>
</comment>
<dbReference type="PANTHER" id="PTHR36118:SF1">
    <property type="entry name" value="ION-TRANSLOCATING OXIDOREDUCTASE COMPLEX SUBUNIT G"/>
    <property type="match status" value="1"/>
</dbReference>
<dbReference type="PIRSF" id="PIRSF006091">
    <property type="entry name" value="E_trnsport_RnfG"/>
    <property type="match status" value="1"/>
</dbReference>
<feature type="domain" description="FMN-binding" evidence="8">
    <location>
        <begin position="101"/>
        <end position="193"/>
    </location>
</feature>
<keyword evidence="2 6" id="KW-0597">Phosphoprotein</keyword>
<gene>
    <name evidence="9" type="primary">rsxG</name>
    <name evidence="6" type="synonym">rnfG</name>
    <name evidence="9" type="ORF">EOE65_16270</name>
</gene>
<keyword evidence="6 7" id="KW-0812">Transmembrane</keyword>
<comment type="subcellular location">
    <subcellularLocation>
        <location evidence="6">Cell inner membrane</location>
        <topology evidence="6">Single-pass membrane protein</topology>
    </subcellularLocation>
</comment>
<keyword evidence="3 6" id="KW-0285">Flavoprotein</keyword>
<keyword evidence="4 6" id="KW-0288">FMN</keyword>
<keyword evidence="10" id="KW-1185">Reference proteome</keyword>
<dbReference type="PANTHER" id="PTHR36118">
    <property type="entry name" value="ION-TRANSLOCATING OXIDOREDUCTASE COMPLEX SUBUNIT G"/>
    <property type="match status" value="1"/>
</dbReference>
<evidence type="ECO:0000256" key="7">
    <source>
        <dbReference type="SAM" id="Phobius"/>
    </source>
</evidence>
<dbReference type="GO" id="GO:0022900">
    <property type="term" value="P:electron transport chain"/>
    <property type="evidence" value="ECO:0007669"/>
    <property type="project" value="UniProtKB-UniRule"/>
</dbReference>
<evidence type="ECO:0000313" key="10">
    <source>
        <dbReference type="Proteomes" id="UP000282818"/>
    </source>
</evidence>
<dbReference type="Pfam" id="PF04205">
    <property type="entry name" value="FMN_bind"/>
    <property type="match status" value="1"/>
</dbReference>
<dbReference type="SMART" id="SM00900">
    <property type="entry name" value="FMN_bind"/>
    <property type="match status" value="1"/>
</dbReference>
<evidence type="ECO:0000313" key="9">
    <source>
        <dbReference type="EMBL" id="RVU29497.1"/>
    </source>
</evidence>
<evidence type="ECO:0000256" key="5">
    <source>
        <dbReference type="ARBA" id="ARBA00022982"/>
    </source>
</evidence>
<name>A0A437Q4P3_9GAMM</name>
<evidence type="ECO:0000256" key="6">
    <source>
        <dbReference type="HAMAP-Rule" id="MF_00479"/>
    </source>
</evidence>
<comment type="cofactor">
    <cofactor evidence="6">
        <name>FMN</name>
        <dbReference type="ChEBI" id="CHEBI:58210"/>
    </cofactor>
</comment>
<comment type="subunit">
    <text evidence="6">The complex is composed of six subunits: RnfA, RnfB, RnfC, RnfD, RnfE and RnfG.</text>
</comment>
<dbReference type="AlphaFoldDB" id="A0A437Q4P3"/>
<comment type="function">
    <text evidence="6">Part of a membrane-bound complex that couples electron transfer with translocation of ions across the membrane.</text>
</comment>
<comment type="similarity">
    <text evidence="6">Belongs to the RnfG family.</text>
</comment>
<keyword evidence="6" id="KW-1003">Cell membrane</keyword>
<dbReference type="EMBL" id="SACQ01000009">
    <property type="protein sequence ID" value="RVU29497.1"/>
    <property type="molecule type" value="Genomic_DNA"/>
</dbReference>
<feature type="transmembrane region" description="Helical" evidence="7">
    <location>
        <begin position="12"/>
        <end position="31"/>
    </location>
</feature>
<sequence>MNLVSSLRENTLGISIFAIVTAGLIAITQVATKETIAENQREQEARALYEIVPNQTIDNDLLDHAISITAPTLGYSEGTAYQAIKDGKVTTVILPVIAADGYSGDIHLIVGVNADSSVAGVRVLAHKETPGLGDKIDLKKSDWILSFNGKSMDAANAPRWAVKKDGGEFDQFTGATITPRAVVNATAAAIRYFNAQRTLLLTPTVKSTSS</sequence>
<reference evidence="9 10" key="1">
    <citation type="submission" date="2019-01" db="EMBL/GenBank/DDBJ databases">
        <authorList>
            <person name="Chen W.-M."/>
        </authorList>
    </citation>
    <scope>NUCLEOTIDE SEQUENCE [LARGE SCALE GENOMIC DNA]</scope>
    <source>
        <strain evidence="9 10">HPM-16</strain>
    </source>
</reference>
<keyword evidence="6" id="KW-1278">Translocase</keyword>
<proteinExistence type="inferred from homology"/>
<dbReference type="GO" id="GO:0005886">
    <property type="term" value="C:plasma membrane"/>
    <property type="evidence" value="ECO:0007669"/>
    <property type="project" value="UniProtKB-SubCell"/>
</dbReference>
<evidence type="ECO:0000256" key="3">
    <source>
        <dbReference type="ARBA" id="ARBA00022630"/>
    </source>
</evidence>
<dbReference type="GO" id="GO:0010181">
    <property type="term" value="F:FMN binding"/>
    <property type="evidence" value="ECO:0007669"/>
    <property type="project" value="InterPro"/>
</dbReference>
<dbReference type="HAMAP" id="MF_00479">
    <property type="entry name" value="RsxG_RnfG"/>
    <property type="match status" value="1"/>
</dbReference>
<dbReference type="NCBIfam" id="NF002519">
    <property type="entry name" value="PRK01908.1"/>
    <property type="match status" value="1"/>
</dbReference>
<protein>
    <recommendedName>
        <fullName evidence="6">Ion-translocating oxidoreductase complex subunit G</fullName>
        <ecNumber evidence="6">7.-.-.-</ecNumber>
    </recommendedName>
    <alternativeName>
        <fullName evidence="6">Rnf electron transport complex subunit G</fullName>
    </alternativeName>
</protein>
<dbReference type="InterPro" id="IPR007329">
    <property type="entry name" value="FMN-bd"/>
</dbReference>